<dbReference type="InterPro" id="IPR011010">
    <property type="entry name" value="DNA_brk_join_enz"/>
</dbReference>
<feature type="compositionally biased region" description="Low complexity" evidence="2">
    <location>
        <begin position="837"/>
        <end position="853"/>
    </location>
</feature>
<dbReference type="GO" id="GO:0006310">
    <property type="term" value="P:DNA recombination"/>
    <property type="evidence" value="ECO:0007669"/>
    <property type="project" value="UniProtKB-KW"/>
</dbReference>
<organism evidence="3">
    <name type="scientific">Cladocopium goreaui</name>
    <dbReference type="NCBI Taxonomy" id="2562237"/>
    <lineage>
        <taxon>Eukaryota</taxon>
        <taxon>Sar</taxon>
        <taxon>Alveolata</taxon>
        <taxon>Dinophyceae</taxon>
        <taxon>Suessiales</taxon>
        <taxon>Symbiodiniaceae</taxon>
        <taxon>Cladocopium</taxon>
    </lineage>
</organism>
<dbReference type="PANTHER" id="PTHR34605:SF3">
    <property type="entry name" value="P CELL-TYPE AGGLUTINATION PROTEIN MAP4-LIKE-RELATED"/>
    <property type="match status" value="1"/>
</dbReference>
<proteinExistence type="predicted"/>
<evidence type="ECO:0008006" key="6">
    <source>
        <dbReference type="Google" id="ProtNLM"/>
    </source>
</evidence>
<reference evidence="4" key="2">
    <citation type="submission" date="2024-04" db="EMBL/GenBank/DDBJ databases">
        <authorList>
            <person name="Chen Y."/>
            <person name="Shah S."/>
            <person name="Dougan E. K."/>
            <person name="Thang M."/>
            <person name="Chan C."/>
        </authorList>
    </citation>
    <scope>NUCLEOTIDE SEQUENCE [LARGE SCALE GENOMIC DNA]</scope>
</reference>
<evidence type="ECO:0000313" key="5">
    <source>
        <dbReference type="Proteomes" id="UP001152797"/>
    </source>
</evidence>
<evidence type="ECO:0000313" key="4">
    <source>
        <dbReference type="EMBL" id="CAL1159289.1"/>
    </source>
</evidence>
<dbReference type="AlphaFoldDB" id="A0A9P1D8U8"/>
<sequence>MIWVILPKGADSDYKIAERGGPSESCTPCSPLIGMDRIVFHNYRSWMHTLFACICLRVPHILDGPPLGVQLIKEFLMLMSIDVSSYCGRALSSGFRTITRRWIKGSSIVALSGLGQNVSADVAVNTKSMRVRGRTMEQTWGSDKKFTSTGRCGSKVFLGLTPSSNLAMKTGNQAVSLLLPWFVRWLRAFPSGAEHDHFECCKEAANAMTQLISAKGVRGFYATLCCCFTAALLADDECHPDMITTQLRVESWVTPRHPVPLHIACQHLTRARVEVWLPELRTLAQMLKQLRAMASSLGQAEVAQWLLDADSMAQDSFGSLTEIARIADAEEALATMVEVGWTTPSAVKQHFAEWSKLGISKSQQAMLKATLDMWGARLERQPSRPGRSDLPQLKPATQGSLQRALDAAKPNQREEALKLFRADVFAKSDILPACSRLNTWQKIATAWGEPPWPLTPPLIEKAGASFKAGGYKSTKIYFAAATRQHTLLHGEVPAEVKLAIRDAVRSVERGLGGPSLKDSFPLTCLRPLFTAPDFKDFAQHYFMVILGAWFLTREIELAAALVKHVRFELPHKKVAWVLPMSKTDQRGNMIERSHVCACPADGSREPLCPYHAMQDLLDLREIAPTDAPLFDDGNGHVMTKEHSIQAIRGILHRAQIPLTRLGASNKQENRFSGHTLRVAGAQFLAGHNVPLHTILLLGRWASRAVERYVQEAALHVPANPLAVSPANALPQPHGELSETAPQAKEAKVVPQITQASAEEVRRVKEQFCSLAEQIKNINLPPPYVRGRKVHIPDPKEACLPPAEWFTKCGWNYGFARFFRSAETEPKCRKCFPEAKIAAENSSSSETEQASTSSDSERAE</sequence>
<dbReference type="EMBL" id="CAMXCT030003723">
    <property type="protein sequence ID" value="CAL4793226.1"/>
    <property type="molecule type" value="Genomic_DNA"/>
</dbReference>
<reference evidence="3" key="1">
    <citation type="submission" date="2022-10" db="EMBL/GenBank/DDBJ databases">
        <authorList>
            <person name="Chen Y."/>
            <person name="Dougan E. K."/>
            <person name="Chan C."/>
            <person name="Rhodes N."/>
            <person name="Thang M."/>
        </authorList>
    </citation>
    <scope>NUCLEOTIDE SEQUENCE</scope>
</reference>
<feature type="region of interest" description="Disordered" evidence="2">
    <location>
        <begin position="380"/>
        <end position="400"/>
    </location>
</feature>
<evidence type="ECO:0000313" key="3">
    <source>
        <dbReference type="EMBL" id="CAI4005914.1"/>
    </source>
</evidence>
<dbReference type="GO" id="GO:0015074">
    <property type="term" value="P:DNA integration"/>
    <property type="evidence" value="ECO:0007669"/>
    <property type="project" value="InterPro"/>
</dbReference>
<keyword evidence="5" id="KW-1185">Reference proteome</keyword>
<dbReference type="OrthoDB" id="446865at2759"/>
<comment type="caution">
    <text evidence="3">The sequence shown here is derived from an EMBL/GenBank/DDBJ whole genome shotgun (WGS) entry which is preliminary data.</text>
</comment>
<protein>
    <recommendedName>
        <fullName evidence="6">Tyr recombinase domain-containing protein</fullName>
    </recommendedName>
</protein>
<dbReference type="InterPro" id="IPR013762">
    <property type="entry name" value="Integrase-like_cat_sf"/>
</dbReference>
<gene>
    <name evidence="3" type="ORF">C1SCF055_LOCUS31599</name>
</gene>
<dbReference type="InterPro" id="IPR052925">
    <property type="entry name" value="Phage_Integrase-like_Recomb"/>
</dbReference>
<keyword evidence="1" id="KW-0233">DNA recombination</keyword>
<dbReference type="PANTHER" id="PTHR34605">
    <property type="entry name" value="PHAGE_INTEGRASE DOMAIN-CONTAINING PROTEIN"/>
    <property type="match status" value="1"/>
</dbReference>
<name>A0A9P1D8U8_9DINO</name>
<feature type="region of interest" description="Disordered" evidence="2">
    <location>
        <begin position="837"/>
        <end position="859"/>
    </location>
</feature>
<accession>A0A9P1D8U8</accession>
<dbReference type="EMBL" id="CAMXCT010003723">
    <property type="protein sequence ID" value="CAI4005914.1"/>
    <property type="molecule type" value="Genomic_DNA"/>
</dbReference>
<dbReference type="EMBL" id="CAMXCT020003723">
    <property type="protein sequence ID" value="CAL1159289.1"/>
    <property type="molecule type" value="Genomic_DNA"/>
</dbReference>
<dbReference type="GO" id="GO:0003677">
    <property type="term" value="F:DNA binding"/>
    <property type="evidence" value="ECO:0007669"/>
    <property type="project" value="InterPro"/>
</dbReference>
<evidence type="ECO:0000256" key="2">
    <source>
        <dbReference type="SAM" id="MobiDB-lite"/>
    </source>
</evidence>
<dbReference type="Gene3D" id="1.10.443.10">
    <property type="entry name" value="Intergrase catalytic core"/>
    <property type="match status" value="1"/>
</dbReference>
<evidence type="ECO:0000256" key="1">
    <source>
        <dbReference type="ARBA" id="ARBA00023172"/>
    </source>
</evidence>
<dbReference type="SUPFAM" id="SSF56349">
    <property type="entry name" value="DNA breaking-rejoining enzymes"/>
    <property type="match status" value="1"/>
</dbReference>
<dbReference type="Proteomes" id="UP001152797">
    <property type="component" value="Unassembled WGS sequence"/>
</dbReference>